<keyword evidence="4" id="KW-1185">Reference proteome</keyword>
<keyword evidence="2" id="KW-1133">Transmembrane helix</keyword>
<comment type="caution">
    <text evidence="3">The sequence shown here is derived from an EMBL/GenBank/DDBJ whole genome shotgun (WGS) entry which is preliminary data.</text>
</comment>
<dbReference type="EMBL" id="BFAD01000005">
    <property type="protein sequence ID" value="GBE83227.1"/>
    <property type="molecule type" value="Genomic_DNA"/>
</dbReference>
<protein>
    <submittedName>
        <fullName evidence="3">Uncharacterized protein</fullName>
    </submittedName>
</protein>
<dbReference type="AlphaFoldDB" id="A0A401GM01"/>
<dbReference type="STRING" id="139825.A0A401GM01"/>
<dbReference type="Proteomes" id="UP000287166">
    <property type="component" value="Unassembled WGS sequence"/>
</dbReference>
<evidence type="ECO:0000256" key="1">
    <source>
        <dbReference type="SAM" id="MobiDB-lite"/>
    </source>
</evidence>
<evidence type="ECO:0000256" key="2">
    <source>
        <dbReference type="SAM" id="Phobius"/>
    </source>
</evidence>
<dbReference type="InParanoid" id="A0A401GM01"/>
<dbReference type="GeneID" id="38780144"/>
<proteinExistence type="predicted"/>
<dbReference type="RefSeq" id="XP_027614140.1">
    <property type="nucleotide sequence ID" value="XM_027758339.1"/>
</dbReference>
<reference evidence="3 4" key="1">
    <citation type="journal article" date="2018" name="Sci. Rep.">
        <title>Genome sequence of the cauliflower mushroom Sparassis crispa (Hanabiratake) and its association with beneficial usage.</title>
        <authorList>
            <person name="Kiyama R."/>
            <person name="Furutani Y."/>
            <person name="Kawaguchi K."/>
            <person name="Nakanishi T."/>
        </authorList>
    </citation>
    <scope>NUCLEOTIDE SEQUENCE [LARGE SCALE GENOMIC DNA]</scope>
</reference>
<evidence type="ECO:0000313" key="3">
    <source>
        <dbReference type="EMBL" id="GBE83227.1"/>
    </source>
</evidence>
<dbReference type="OrthoDB" id="3261666at2759"/>
<name>A0A401GM01_9APHY</name>
<organism evidence="3 4">
    <name type="scientific">Sparassis crispa</name>
    <dbReference type="NCBI Taxonomy" id="139825"/>
    <lineage>
        <taxon>Eukaryota</taxon>
        <taxon>Fungi</taxon>
        <taxon>Dikarya</taxon>
        <taxon>Basidiomycota</taxon>
        <taxon>Agaricomycotina</taxon>
        <taxon>Agaricomycetes</taxon>
        <taxon>Polyporales</taxon>
        <taxon>Sparassidaceae</taxon>
        <taxon>Sparassis</taxon>
    </lineage>
</organism>
<sequence>MAQPIIYRTPPIAGRPPFATDEPDSMYQQHPATVRVRQQPPPDPNARTSAYNMYDHYLDDSRGPGVSGQNPFDDSMEYKGPRMQMQPQQQPIPLASPKPGYAAPIAALNLAQPSRVAAPDGRQTASPEMSQLQFPKPLTLVARQGTPSIPSTPHPLQPPMTPIEPAFIRPFNAPATRDVKFAEVQPILRGNGEETLLPRRGARQGEEFWRRFSMIAKEDNRKPYAQKQSAWLKKTVTGSSRMSRWVLIMGMILLVVIIGAICLGVYVAHKSTSPSTPTAIGGSADETGHIATTAAAIAGVHGSSATSLHVTPTNTVARRDSLVPPVPTSFALPVPYPPAEFGGHAHLLRAFPPSRHRRRSYLNRTVG</sequence>
<gene>
    <name evidence="3" type="ORF">SCP_0502740</name>
</gene>
<keyword evidence="2" id="KW-0472">Membrane</keyword>
<feature type="region of interest" description="Disordered" evidence="1">
    <location>
        <begin position="1"/>
        <end position="28"/>
    </location>
</feature>
<keyword evidence="2" id="KW-0812">Transmembrane</keyword>
<feature type="transmembrane region" description="Helical" evidence="2">
    <location>
        <begin position="245"/>
        <end position="268"/>
    </location>
</feature>
<accession>A0A401GM01</accession>
<evidence type="ECO:0000313" key="4">
    <source>
        <dbReference type="Proteomes" id="UP000287166"/>
    </source>
</evidence>